<dbReference type="EMBL" id="JAGGKP010000002">
    <property type="protein sequence ID" value="MBP1936700.1"/>
    <property type="molecule type" value="Genomic_DNA"/>
</dbReference>
<evidence type="ECO:0000256" key="4">
    <source>
        <dbReference type="ARBA" id="ARBA00023065"/>
    </source>
</evidence>
<evidence type="ECO:0000313" key="8">
    <source>
        <dbReference type="EMBL" id="MBP1936700.1"/>
    </source>
</evidence>
<dbReference type="PANTHER" id="PTHR11910">
    <property type="entry name" value="ATP SYNTHASE DELTA CHAIN"/>
    <property type="match status" value="1"/>
</dbReference>
<dbReference type="PRINTS" id="PR00125">
    <property type="entry name" value="ATPASEDELTA"/>
</dbReference>
<keyword evidence="2 7" id="KW-0813">Transport</keyword>
<accession>A0ABS4H3J8</accession>
<keyword evidence="6 7" id="KW-0066">ATP synthesis</keyword>
<organism evidence="8 9">
    <name type="scientific">Paenibacillus sediminis</name>
    <dbReference type="NCBI Taxonomy" id="664909"/>
    <lineage>
        <taxon>Bacteria</taxon>
        <taxon>Bacillati</taxon>
        <taxon>Bacillota</taxon>
        <taxon>Bacilli</taxon>
        <taxon>Bacillales</taxon>
        <taxon>Paenibacillaceae</taxon>
        <taxon>Paenibacillus</taxon>
    </lineage>
</organism>
<keyword evidence="9" id="KW-1185">Reference proteome</keyword>
<dbReference type="InterPro" id="IPR026015">
    <property type="entry name" value="ATP_synth_OSCP/delta_N_sf"/>
</dbReference>
<comment type="caution">
    <text evidence="8">The sequence shown here is derived from an EMBL/GenBank/DDBJ whole genome shotgun (WGS) entry which is preliminary data.</text>
</comment>
<name>A0ABS4H3J8_9BACL</name>
<proteinExistence type="inferred from homology"/>
<evidence type="ECO:0000256" key="7">
    <source>
        <dbReference type="HAMAP-Rule" id="MF_01416"/>
    </source>
</evidence>
<dbReference type="Gene3D" id="1.10.520.20">
    <property type="entry name" value="N-terminal domain of the delta subunit of the F1F0-ATP synthase"/>
    <property type="match status" value="1"/>
</dbReference>
<comment type="similarity">
    <text evidence="7">Belongs to the ATPase delta chain family.</text>
</comment>
<evidence type="ECO:0000256" key="3">
    <source>
        <dbReference type="ARBA" id="ARBA00022781"/>
    </source>
</evidence>
<evidence type="ECO:0000313" key="9">
    <source>
        <dbReference type="Proteomes" id="UP001519273"/>
    </source>
</evidence>
<evidence type="ECO:0000256" key="6">
    <source>
        <dbReference type="ARBA" id="ARBA00023310"/>
    </source>
</evidence>
<dbReference type="NCBIfam" id="TIGR01145">
    <property type="entry name" value="ATP_synt_delta"/>
    <property type="match status" value="1"/>
</dbReference>
<dbReference type="HAMAP" id="MF_01416">
    <property type="entry name" value="ATP_synth_delta_bact"/>
    <property type="match status" value="1"/>
</dbReference>
<keyword evidence="7" id="KW-0139">CF(1)</keyword>
<evidence type="ECO:0000256" key="1">
    <source>
        <dbReference type="ARBA" id="ARBA00004370"/>
    </source>
</evidence>
<dbReference type="NCBIfam" id="NF004403">
    <property type="entry name" value="PRK05758.2-4"/>
    <property type="match status" value="1"/>
</dbReference>
<comment type="function">
    <text evidence="7">F(1)F(0) ATP synthase produces ATP from ADP in the presence of a proton or sodium gradient. F-type ATPases consist of two structural domains, F(1) containing the extramembraneous catalytic core and F(0) containing the membrane proton channel, linked together by a central stalk and a peripheral stalk. During catalysis, ATP synthesis in the catalytic domain of F(1) is coupled via a rotary mechanism of the central stalk subunits to proton translocation.</text>
</comment>
<dbReference type="InterPro" id="IPR000711">
    <property type="entry name" value="ATPase_OSCP/dsu"/>
</dbReference>
<reference evidence="8 9" key="1">
    <citation type="submission" date="2021-03" db="EMBL/GenBank/DDBJ databases">
        <title>Genomic Encyclopedia of Type Strains, Phase IV (KMG-IV): sequencing the most valuable type-strain genomes for metagenomic binning, comparative biology and taxonomic classification.</title>
        <authorList>
            <person name="Goeker M."/>
        </authorList>
    </citation>
    <scope>NUCLEOTIDE SEQUENCE [LARGE SCALE GENOMIC DNA]</scope>
    <source>
        <strain evidence="8 9">DSM 23491</strain>
    </source>
</reference>
<evidence type="ECO:0000256" key="5">
    <source>
        <dbReference type="ARBA" id="ARBA00023136"/>
    </source>
</evidence>
<keyword evidence="7" id="KW-1003">Cell membrane</keyword>
<protein>
    <recommendedName>
        <fullName evidence="7">ATP synthase subunit delta</fullName>
    </recommendedName>
    <alternativeName>
        <fullName evidence="7">ATP synthase F(1) sector subunit delta</fullName>
    </alternativeName>
    <alternativeName>
        <fullName evidence="7">F-type ATPase subunit delta</fullName>
        <shortName evidence="7">F-ATPase subunit delta</shortName>
    </alternativeName>
</protein>
<evidence type="ECO:0000256" key="2">
    <source>
        <dbReference type="ARBA" id="ARBA00022448"/>
    </source>
</evidence>
<sequence>MSGEAVVAKRYAKALFEIATQQQRILEVEQELKAVVGAIASDVNVQKFISTPNISESVKLDVLNKTLEGKLSQPVINTIELLIERGRADILPELLDSYVKIAGEALGLADAVVYTTYALSDAEKQAVVDQFKGIVNKTLRIENVVDKKLLGGMKVVIGNTLYDGSLAGKLARLEQSFNRRAL</sequence>
<keyword evidence="5 7" id="KW-0472">Membrane</keyword>
<dbReference type="Proteomes" id="UP001519273">
    <property type="component" value="Unassembled WGS sequence"/>
</dbReference>
<dbReference type="RefSeq" id="WP_209847749.1">
    <property type="nucleotide sequence ID" value="NZ_CBCRVE010000003.1"/>
</dbReference>
<keyword evidence="4 7" id="KW-0406">Ion transport</keyword>
<comment type="function">
    <text evidence="7">This protein is part of the stalk that links CF(0) to CF(1). It either transmits conformational changes from CF(0) to CF(1) or is implicated in proton conduction.</text>
</comment>
<dbReference type="SUPFAM" id="SSF47928">
    <property type="entry name" value="N-terminal domain of the delta subunit of the F1F0-ATP synthase"/>
    <property type="match status" value="1"/>
</dbReference>
<keyword evidence="3 7" id="KW-0375">Hydrogen ion transport</keyword>
<comment type="subcellular location">
    <subcellularLocation>
        <location evidence="7">Cell membrane</location>
        <topology evidence="7">Peripheral membrane protein</topology>
    </subcellularLocation>
    <subcellularLocation>
        <location evidence="1">Membrane</location>
    </subcellularLocation>
</comment>
<dbReference type="Pfam" id="PF00213">
    <property type="entry name" value="OSCP"/>
    <property type="match status" value="1"/>
</dbReference>
<gene>
    <name evidence="7" type="primary">atpH</name>
    <name evidence="8" type="ORF">J2Z20_001581</name>
</gene>